<comment type="subcellular location">
    <subcellularLocation>
        <location evidence="1">Cytoplasm</location>
        <location evidence="1">Cytoskeleton</location>
    </subcellularLocation>
</comment>
<keyword evidence="5 7" id="KW-0175">Coiled coil</keyword>
<feature type="compositionally biased region" description="Low complexity" evidence="8">
    <location>
        <begin position="140"/>
        <end position="164"/>
    </location>
</feature>
<keyword evidence="11" id="KW-1185">Reference proteome</keyword>
<dbReference type="SMART" id="SM01052">
    <property type="entry name" value="CAP_GLY"/>
    <property type="match status" value="2"/>
</dbReference>
<dbReference type="GO" id="GO:0051010">
    <property type="term" value="F:microtubule plus-end binding"/>
    <property type="evidence" value="ECO:0007669"/>
    <property type="project" value="TreeGrafter"/>
</dbReference>
<protein>
    <submittedName>
        <fullName evidence="10">CAP-Gly domain-containing linker protein 1</fullName>
    </submittedName>
</protein>
<dbReference type="EMBL" id="MUZQ01000045">
    <property type="protein sequence ID" value="OWK61157.1"/>
    <property type="molecule type" value="Genomic_DNA"/>
</dbReference>
<feature type="coiled-coil region" evidence="7">
    <location>
        <begin position="403"/>
        <end position="486"/>
    </location>
</feature>
<accession>A0A218V544</accession>
<evidence type="ECO:0000256" key="6">
    <source>
        <dbReference type="ARBA" id="ARBA00023212"/>
    </source>
</evidence>
<feature type="region of interest" description="Disordered" evidence="8">
    <location>
        <begin position="133"/>
        <end position="194"/>
    </location>
</feature>
<evidence type="ECO:0000259" key="9">
    <source>
        <dbReference type="PROSITE" id="PS50245"/>
    </source>
</evidence>
<dbReference type="GO" id="GO:0035371">
    <property type="term" value="C:microtubule plus-end"/>
    <property type="evidence" value="ECO:0007669"/>
    <property type="project" value="TreeGrafter"/>
</dbReference>
<dbReference type="Gene3D" id="2.30.30.190">
    <property type="entry name" value="CAP Gly-rich-like domain"/>
    <property type="match status" value="2"/>
</dbReference>
<dbReference type="GO" id="GO:0005938">
    <property type="term" value="C:cell cortex"/>
    <property type="evidence" value="ECO:0007669"/>
    <property type="project" value="TreeGrafter"/>
</dbReference>
<reference evidence="10 11" key="1">
    <citation type="submission" date="2017-05" db="EMBL/GenBank/DDBJ databases">
        <title>Genome of assembly of the Bengalese finch, Lonchura striata domestica.</title>
        <authorList>
            <person name="Colquitt B.M."/>
            <person name="Brainard M.S."/>
        </authorList>
    </citation>
    <scope>NUCLEOTIDE SEQUENCE [LARGE SCALE GENOMIC DNA]</scope>
    <source>
        <strain evidence="10">White83orange57</strain>
    </source>
</reference>
<feature type="compositionally biased region" description="Low complexity" evidence="8">
    <location>
        <begin position="26"/>
        <end position="45"/>
    </location>
</feature>
<evidence type="ECO:0000256" key="2">
    <source>
        <dbReference type="ARBA" id="ARBA00022490"/>
    </source>
</evidence>
<evidence type="ECO:0000256" key="8">
    <source>
        <dbReference type="SAM" id="MobiDB-lite"/>
    </source>
</evidence>
<feature type="compositionally biased region" description="Low complexity" evidence="8">
    <location>
        <begin position="318"/>
        <end position="332"/>
    </location>
</feature>
<gene>
    <name evidence="10" type="primary">CLIP1</name>
    <name evidence="10" type="ORF">RLOC_00014401</name>
</gene>
<dbReference type="PROSITE" id="PS00845">
    <property type="entry name" value="CAP_GLY_1"/>
    <property type="match status" value="2"/>
</dbReference>
<keyword evidence="6" id="KW-0206">Cytoskeleton</keyword>
<feature type="region of interest" description="Disordered" evidence="8">
    <location>
        <begin position="318"/>
        <end position="337"/>
    </location>
</feature>
<evidence type="ECO:0000313" key="10">
    <source>
        <dbReference type="EMBL" id="OWK61157.1"/>
    </source>
</evidence>
<dbReference type="Pfam" id="PF16641">
    <property type="entry name" value="CLIP1_ZNF"/>
    <property type="match status" value="2"/>
</dbReference>
<dbReference type="Proteomes" id="UP000197619">
    <property type="component" value="Unassembled WGS sequence"/>
</dbReference>
<organism evidence="10 11">
    <name type="scientific">Lonchura striata</name>
    <name type="common">white-rumped munia</name>
    <dbReference type="NCBI Taxonomy" id="40157"/>
    <lineage>
        <taxon>Eukaryota</taxon>
        <taxon>Metazoa</taxon>
        <taxon>Chordata</taxon>
        <taxon>Craniata</taxon>
        <taxon>Vertebrata</taxon>
        <taxon>Euteleostomi</taxon>
        <taxon>Archelosauria</taxon>
        <taxon>Archosauria</taxon>
        <taxon>Dinosauria</taxon>
        <taxon>Saurischia</taxon>
        <taxon>Theropoda</taxon>
        <taxon>Coelurosauria</taxon>
        <taxon>Aves</taxon>
        <taxon>Neognathae</taxon>
        <taxon>Neoaves</taxon>
        <taxon>Telluraves</taxon>
        <taxon>Australaves</taxon>
        <taxon>Passeriformes</taxon>
        <taxon>Passeroidea</taxon>
        <taxon>Estrildidae</taxon>
        <taxon>Estrildinae</taxon>
        <taxon>Lonchura</taxon>
    </lineage>
</organism>
<dbReference type="FunFam" id="2.30.30.190:FF:000001">
    <property type="entry name" value="Putative CAP-Gly domain-containing linker protein 1"/>
    <property type="match status" value="1"/>
</dbReference>
<feature type="coiled-coil region" evidence="7">
    <location>
        <begin position="350"/>
        <end position="377"/>
    </location>
</feature>
<evidence type="ECO:0000256" key="3">
    <source>
        <dbReference type="ARBA" id="ARBA00022701"/>
    </source>
</evidence>
<feature type="coiled-coil region" evidence="7">
    <location>
        <begin position="1124"/>
        <end position="1182"/>
    </location>
</feature>
<dbReference type="PROSITE" id="PS50245">
    <property type="entry name" value="CAP_GLY_2"/>
    <property type="match status" value="2"/>
</dbReference>
<proteinExistence type="predicted"/>
<feature type="region of interest" description="Disordered" evidence="8">
    <location>
        <begin position="1"/>
        <end position="50"/>
    </location>
</feature>
<evidence type="ECO:0000256" key="4">
    <source>
        <dbReference type="ARBA" id="ARBA00022737"/>
    </source>
</evidence>
<keyword evidence="4" id="KW-0677">Repeat</keyword>
<dbReference type="GO" id="GO:0005634">
    <property type="term" value="C:nucleus"/>
    <property type="evidence" value="ECO:0007669"/>
    <property type="project" value="TreeGrafter"/>
</dbReference>
<dbReference type="PANTHER" id="PTHR18916:SF44">
    <property type="entry name" value="CAP-GLY DOMAIN-CONTAINING LINKER PROTEIN 1"/>
    <property type="match status" value="1"/>
</dbReference>
<keyword evidence="3" id="KW-0493">Microtubule</keyword>
<feature type="compositionally biased region" description="Polar residues" evidence="8">
    <location>
        <begin position="183"/>
        <end position="194"/>
    </location>
</feature>
<dbReference type="GO" id="GO:0031116">
    <property type="term" value="P:positive regulation of microtubule polymerization"/>
    <property type="evidence" value="ECO:0007669"/>
    <property type="project" value="TreeGrafter"/>
</dbReference>
<sequence>MSMLKPSGLKAPSKTIKHGSTLLKTPAPVAAAPAEKAAPSEKPSSTAPADAHEEFVDDFRVGERVWVNGNKPGFIQFLGETQFAPGQWAGIVLDEPIGKNDGSVAGVRYFQCEPLRGIFTRPSKLSRKVLTEDEANGTQTAHASRATSPTSTSAASAVSSSTAALPPSGIPQKSPLAAKEHATPSQISNLSKTASESISNLSEAGSLKKGERELKIGDRVLVGGTKAGVVRFLGETDFAKGEWCGVELDEPLGKNDGAVAGTRYFQCQPKYGLFAPVHKVTKIGFPSTTPAKAKPAVRKALPTPAALKRSPSASSLSSLSSVASSVSSKPSRTGLLTETSSRYARKISGTTALQEALKEKQQHIEQLLAERDLERAEVAKATSHVGEIEQELALVRDGHDRHVLEMEAKMDQLRAMVEAADREKVELLNQLEEEKRKVEDLQFRVEEESITKGDLETQTKLEHARIKELEQSLLFEKTKADKLQRELEDTRVATVSEKSRIMELERDLALRVKEVAELRGRLDSSKHIDDVDTSLSLLQEISSLQEKMAAAGKEHQNEMNSLKEKFGLSEEALQKEIKSLSASNERMAKENESLKTKLDHANKENSDVIELWKSKLESAIASHQQAMEELKVSFSKGVGAQTAEFAELKTQIEKMKLDYENEMANLKVKQENERSHHLKEIESLKAKLVAVTEEKEQNLESLKTKLESVEDQHLVEMEDTLNKLQEAEIKKEKFTSAADEAENVQQAMQETVKKLNQKEEQFALMSSELEQLKSSLSEMERKLREREEREQQLMEAKAKLENDIAEIMKSSGDSSAQLTRMNYELRLKERQLEQIQLELTKANEKAAQLEKNLEQTTQKAEQSQQETLKIHQAELKTLQDQLTDMKKQIESSQHQYKDLQAKHEKETSELVAKHDADLQGFKQNLLDAEEALKSAQRKNSELEAQAEELQKQAEQARVAKVAEDVFQAVEQVTKEKDAIHKEKIETLASLENSRQTNQKLQNELDMLKQNNLKNEEELNKSKELLNLENKKVEELKKEFEALKLAAAHKSQQLEALQEENVKLAEELGRSRDEVSSHHHKLEEERSVLNNQLLEMKKRESTLKKEIDEERASLQKSINVTSALITQKDEELEKLRHEITVLRGENASAKTLQSVVKSLESDKLKLEEKVKNLEQKLKENNEQPLTVMSPSGDAATLLQEEIAREKQIDFLNSVIVDLQRRNEELNLKIQRMCEAALNGNEEEINNYDSEEESLSKKKPRLFCDICGCFDLHDTEDCPTQAQALEEPPHSAHHGSRREERPYCDTCEVFGHWTADCNDDETF</sequence>
<dbReference type="InterPro" id="IPR000938">
    <property type="entry name" value="CAP-Gly_domain"/>
</dbReference>
<comment type="caution">
    <text evidence="10">The sequence shown here is derived from an EMBL/GenBank/DDBJ whole genome shotgun (WGS) entry which is preliminary data.</text>
</comment>
<dbReference type="GO" id="GO:0031122">
    <property type="term" value="P:cytoplasmic microtubule organization"/>
    <property type="evidence" value="ECO:0007669"/>
    <property type="project" value="TreeGrafter"/>
</dbReference>
<dbReference type="PANTHER" id="PTHR18916">
    <property type="entry name" value="DYNACTIN 1-RELATED MICROTUBULE-BINDING"/>
    <property type="match status" value="1"/>
</dbReference>
<dbReference type="InterPro" id="IPR036859">
    <property type="entry name" value="CAP-Gly_dom_sf"/>
</dbReference>
<feature type="domain" description="CAP-Gly" evidence="9">
    <location>
        <begin position="79"/>
        <end position="121"/>
    </location>
</feature>
<feature type="coiled-coil region" evidence="7">
    <location>
        <begin position="1207"/>
        <end position="1256"/>
    </location>
</feature>
<feature type="region of interest" description="Disordered" evidence="8">
    <location>
        <begin position="286"/>
        <end position="313"/>
    </location>
</feature>
<evidence type="ECO:0000256" key="1">
    <source>
        <dbReference type="ARBA" id="ARBA00004245"/>
    </source>
</evidence>
<dbReference type="InterPro" id="IPR032108">
    <property type="entry name" value="CLIP1_ZNF"/>
</dbReference>
<evidence type="ECO:0000256" key="5">
    <source>
        <dbReference type="ARBA" id="ARBA00023054"/>
    </source>
</evidence>
<feature type="coiled-coil region" evidence="7">
    <location>
        <begin position="983"/>
        <end position="1098"/>
    </location>
</feature>
<name>A0A218V544_9PASE</name>
<dbReference type="SUPFAM" id="SSF74924">
    <property type="entry name" value="Cap-Gly domain"/>
    <property type="match status" value="2"/>
</dbReference>
<evidence type="ECO:0000256" key="7">
    <source>
        <dbReference type="SAM" id="Coils"/>
    </source>
</evidence>
<feature type="domain" description="CAP-Gly" evidence="9">
    <location>
        <begin position="234"/>
        <end position="276"/>
    </location>
</feature>
<dbReference type="FunFam" id="2.30.30.190:FF:000002">
    <property type="entry name" value="CAP-Gly domain containing linker protein 1"/>
    <property type="match status" value="1"/>
</dbReference>
<evidence type="ECO:0000313" key="11">
    <source>
        <dbReference type="Proteomes" id="UP000197619"/>
    </source>
</evidence>
<dbReference type="Pfam" id="PF01302">
    <property type="entry name" value="CAP_GLY"/>
    <property type="match status" value="2"/>
</dbReference>
<keyword evidence="2" id="KW-0963">Cytoplasm</keyword>
<feature type="coiled-coil region" evidence="7">
    <location>
        <begin position="570"/>
        <end position="959"/>
    </location>
</feature>